<keyword evidence="3" id="KW-0482">Metalloprotease</keyword>
<comment type="caution">
    <text evidence="3">The sequence shown here is derived from an EMBL/GenBank/DDBJ whole genome shotgun (WGS) entry which is preliminary data.</text>
</comment>
<dbReference type="SUPFAM" id="SSF49879">
    <property type="entry name" value="SMAD/FHA domain"/>
    <property type="match status" value="1"/>
</dbReference>
<dbReference type="AlphaFoldDB" id="A0A7K1SB41"/>
<keyword evidence="3" id="KW-0645">Protease</keyword>
<feature type="transmembrane region" description="Helical" evidence="1">
    <location>
        <begin position="252"/>
        <end position="282"/>
    </location>
</feature>
<dbReference type="InterPro" id="IPR008984">
    <property type="entry name" value="SMAD_FHA_dom_sf"/>
</dbReference>
<feature type="transmembrane region" description="Helical" evidence="1">
    <location>
        <begin position="303"/>
        <end position="331"/>
    </location>
</feature>
<dbReference type="InterPro" id="IPR000253">
    <property type="entry name" value="FHA_dom"/>
</dbReference>
<reference evidence="3 4" key="1">
    <citation type="submission" date="2019-12" db="EMBL/GenBank/DDBJ databases">
        <title>Spirosoma sp. HMF4905 genome sequencing and assembly.</title>
        <authorList>
            <person name="Kang H."/>
            <person name="Cha I."/>
            <person name="Kim H."/>
            <person name="Joh K."/>
        </authorList>
    </citation>
    <scope>NUCLEOTIDE SEQUENCE [LARGE SCALE GENOMIC DNA]</scope>
    <source>
        <strain evidence="3 4">HMF4905</strain>
    </source>
</reference>
<dbReference type="Pfam" id="PF13367">
    <property type="entry name" value="PrsW-protease"/>
    <property type="match status" value="1"/>
</dbReference>
<feature type="transmembrane region" description="Helical" evidence="1">
    <location>
        <begin position="418"/>
        <end position="436"/>
    </location>
</feature>
<keyword evidence="1" id="KW-1133">Transmembrane helix</keyword>
<name>A0A7K1SB41_9BACT</name>
<dbReference type="PROSITE" id="PS50006">
    <property type="entry name" value="FHA_DOMAIN"/>
    <property type="match status" value="1"/>
</dbReference>
<dbReference type="GO" id="GO:0006508">
    <property type="term" value="P:proteolysis"/>
    <property type="evidence" value="ECO:0007669"/>
    <property type="project" value="UniProtKB-KW"/>
</dbReference>
<dbReference type="Gene3D" id="2.60.200.20">
    <property type="match status" value="1"/>
</dbReference>
<keyword evidence="4" id="KW-1185">Reference proteome</keyword>
<gene>
    <name evidence="3" type="ORF">GO755_12675</name>
</gene>
<dbReference type="Proteomes" id="UP000436006">
    <property type="component" value="Unassembled WGS sequence"/>
</dbReference>
<evidence type="ECO:0000256" key="1">
    <source>
        <dbReference type="SAM" id="Phobius"/>
    </source>
</evidence>
<dbReference type="PANTHER" id="PTHR36844">
    <property type="entry name" value="PROTEASE PRSW"/>
    <property type="match status" value="1"/>
</dbReference>
<evidence type="ECO:0000313" key="3">
    <source>
        <dbReference type="EMBL" id="MVM30888.1"/>
    </source>
</evidence>
<feature type="transmembrane region" description="Helical" evidence="1">
    <location>
        <begin position="183"/>
        <end position="203"/>
    </location>
</feature>
<accession>A0A7K1SB41</accession>
<keyword evidence="3" id="KW-0378">Hydrolase</keyword>
<keyword evidence="1" id="KW-0472">Membrane</keyword>
<dbReference type="EMBL" id="WPIN01000004">
    <property type="protein sequence ID" value="MVM30888.1"/>
    <property type="molecule type" value="Genomic_DNA"/>
</dbReference>
<proteinExistence type="predicted"/>
<protein>
    <submittedName>
        <fullName evidence="3">PrsW family intramembrane metalloprotease</fullName>
    </submittedName>
</protein>
<sequence>MTSFVNQQPVFECVSGADTGRSAVLMPQVRLVIGRSPQSNIPLTDPQAANEHLSILFDGQHVYFQTMGTQLAELNGKMVSTGELSPAGDLRIGTSHWRLIFKNNPTSPSPANPFSGIDFSNSVNRISTLTGVDTLDSDFSLKTVFAKVSEKRSDEDIESAFTVGTRQTTPVVGTIASHWPQPWLFVRFGGSALLVFVGLYLAVTQFQNELLIPGLLFVGSFAVPFASLIFFWEMNAPQNVSLYQTIKLLFSGGLVSLMISLFFFSNIAFLETFLGASSAGIVEESGKLLTVLVLMRNKNQYHWILNGLLFGAAVGTGFAAFESSGYAFVVLLREGFGQAVSNIFLRGVLAPFSHVVWTAITAAAVWRVKGQRPFDWDMLKDKGFLRTFIAVILLHMIWNAPFEVPILPYIWFLPTKQLILGTISWIMVLGIIQSGLKQIKNAQRAVLQPETTA</sequence>
<feature type="transmembrane region" description="Helical" evidence="1">
    <location>
        <begin position="387"/>
        <end position="412"/>
    </location>
</feature>
<dbReference type="Pfam" id="PF00498">
    <property type="entry name" value="FHA"/>
    <property type="match status" value="1"/>
</dbReference>
<keyword evidence="1" id="KW-0812">Transmembrane</keyword>
<dbReference type="RefSeq" id="WP_157585249.1">
    <property type="nucleotide sequence ID" value="NZ_WPIN01000004.1"/>
</dbReference>
<feature type="domain" description="FHA" evidence="2">
    <location>
        <begin position="31"/>
        <end position="79"/>
    </location>
</feature>
<dbReference type="InterPro" id="IPR026898">
    <property type="entry name" value="PrsW"/>
</dbReference>
<evidence type="ECO:0000313" key="4">
    <source>
        <dbReference type="Proteomes" id="UP000436006"/>
    </source>
</evidence>
<feature type="transmembrane region" description="Helical" evidence="1">
    <location>
        <begin position="343"/>
        <end position="366"/>
    </location>
</feature>
<organism evidence="3 4">
    <name type="scientific">Spirosoma arboris</name>
    <dbReference type="NCBI Taxonomy" id="2682092"/>
    <lineage>
        <taxon>Bacteria</taxon>
        <taxon>Pseudomonadati</taxon>
        <taxon>Bacteroidota</taxon>
        <taxon>Cytophagia</taxon>
        <taxon>Cytophagales</taxon>
        <taxon>Cytophagaceae</taxon>
        <taxon>Spirosoma</taxon>
    </lineage>
</organism>
<feature type="transmembrane region" description="Helical" evidence="1">
    <location>
        <begin position="210"/>
        <end position="232"/>
    </location>
</feature>
<dbReference type="GO" id="GO:0008237">
    <property type="term" value="F:metallopeptidase activity"/>
    <property type="evidence" value="ECO:0007669"/>
    <property type="project" value="UniProtKB-KW"/>
</dbReference>
<evidence type="ECO:0000259" key="2">
    <source>
        <dbReference type="PROSITE" id="PS50006"/>
    </source>
</evidence>
<dbReference type="PANTHER" id="PTHR36844:SF1">
    <property type="entry name" value="PROTEASE PRSW"/>
    <property type="match status" value="1"/>
</dbReference>
<dbReference type="CDD" id="cd00060">
    <property type="entry name" value="FHA"/>
    <property type="match status" value="1"/>
</dbReference>